<protein>
    <submittedName>
        <fullName evidence="1">Uncharacterized protein</fullName>
    </submittedName>
</protein>
<dbReference type="EMBL" id="LAZR01058294">
    <property type="protein sequence ID" value="KKK70203.1"/>
    <property type="molecule type" value="Genomic_DNA"/>
</dbReference>
<sequence>FVNASDGTQFDDRVTIMTTIKRALEHVGHELNFRVQLATWCSNDSLMVSTDLALDKVTCDSRRFVESKDGRIINTNCYEVISELLKPFGCYLMQSQGEYWIINPRDFFVDTFKILWSNLTIDSISTIDSRTDIFLAEDFTNVGELQKITPLEQVGVTFRDRAIGSNLLSNGDFAIGNTDEWNNRAAPADWGVFSPISHEDDFELQTINITPSHGAPTEPMSFYSDAHHVVIRGEADQIEVTFKVRCAQLVMDGAFSGESWEEAVRTTCQLRKTTASGTIITAANPYPISLRDATGVYTLYTFFFNITEEDDYFVEFVVDKLANNWSDYFIIDLRYDDIFIVIKYSTGEDITFDRFFKITNTDSNFIGVEDIELNFGDSVS</sequence>
<organism evidence="1">
    <name type="scientific">marine sediment metagenome</name>
    <dbReference type="NCBI Taxonomy" id="412755"/>
    <lineage>
        <taxon>unclassified sequences</taxon>
        <taxon>metagenomes</taxon>
        <taxon>ecological metagenomes</taxon>
    </lineage>
</organism>
<dbReference type="AlphaFoldDB" id="A0A0F8XMJ3"/>
<gene>
    <name evidence="1" type="ORF">LCGC14_2926350</name>
</gene>
<comment type="caution">
    <text evidence="1">The sequence shown here is derived from an EMBL/GenBank/DDBJ whole genome shotgun (WGS) entry which is preliminary data.</text>
</comment>
<name>A0A0F8XMJ3_9ZZZZ</name>
<feature type="non-terminal residue" evidence="1">
    <location>
        <position position="1"/>
    </location>
</feature>
<proteinExistence type="predicted"/>
<reference evidence="1" key="1">
    <citation type="journal article" date="2015" name="Nature">
        <title>Complex archaea that bridge the gap between prokaryotes and eukaryotes.</title>
        <authorList>
            <person name="Spang A."/>
            <person name="Saw J.H."/>
            <person name="Jorgensen S.L."/>
            <person name="Zaremba-Niedzwiedzka K."/>
            <person name="Martijn J."/>
            <person name="Lind A.E."/>
            <person name="van Eijk R."/>
            <person name="Schleper C."/>
            <person name="Guy L."/>
            <person name="Ettema T.J."/>
        </authorList>
    </citation>
    <scope>NUCLEOTIDE SEQUENCE</scope>
</reference>
<feature type="non-terminal residue" evidence="1">
    <location>
        <position position="380"/>
    </location>
</feature>
<evidence type="ECO:0000313" key="1">
    <source>
        <dbReference type="EMBL" id="KKK70203.1"/>
    </source>
</evidence>
<accession>A0A0F8XMJ3</accession>